<accession>A0AAV5IMI8</accession>
<sequence length="112" mass="12738">MSASGSTFRKKEKKWARFPPKRGQVKEKIFERLCKTFISAFSKAKESSKRDLLRTIPQVQLKHVMRESNMAADAIAKKGALAPHGFYILFDCPADVNLLCMADLVGVYYPRQ</sequence>
<proteinExistence type="predicted"/>
<comment type="caution">
    <text evidence="1">The sequence shown here is derived from an EMBL/GenBank/DDBJ whole genome shotgun (WGS) entry which is preliminary data.</text>
</comment>
<dbReference type="PANTHER" id="PTHR37721:SF1">
    <property type="entry name" value="OS05G0464200 PROTEIN"/>
    <property type="match status" value="1"/>
</dbReference>
<dbReference type="PANTHER" id="PTHR37721">
    <property type="entry name" value="OS05G0464200 PROTEIN"/>
    <property type="match status" value="1"/>
</dbReference>
<gene>
    <name evidence="1" type="ORF">SLEP1_g13697</name>
</gene>
<evidence type="ECO:0000313" key="2">
    <source>
        <dbReference type="Proteomes" id="UP001054252"/>
    </source>
</evidence>
<name>A0AAV5IMI8_9ROSI</name>
<protein>
    <recommendedName>
        <fullName evidence="3">RNase H type-1 domain-containing protein</fullName>
    </recommendedName>
</protein>
<evidence type="ECO:0000313" key="1">
    <source>
        <dbReference type="EMBL" id="GKV01114.1"/>
    </source>
</evidence>
<dbReference type="EMBL" id="BPVZ01000016">
    <property type="protein sequence ID" value="GKV01114.1"/>
    <property type="molecule type" value="Genomic_DNA"/>
</dbReference>
<organism evidence="1 2">
    <name type="scientific">Rubroshorea leprosula</name>
    <dbReference type="NCBI Taxonomy" id="152421"/>
    <lineage>
        <taxon>Eukaryota</taxon>
        <taxon>Viridiplantae</taxon>
        <taxon>Streptophyta</taxon>
        <taxon>Embryophyta</taxon>
        <taxon>Tracheophyta</taxon>
        <taxon>Spermatophyta</taxon>
        <taxon>Magnoliopsida</taxon>
        <taxon>eudicotyledons</taxon>
        <taxon>Gunneridae</taxon>
        <taxon>Pentapetalae</taxon>
        <taxon>rosids</taxon>
        <taxon>malvids</taxon>
        <taxon>Malvales</taxon>
        <taxon>Dipterocarpaceae</taxon>
        <taxon>Rubroshorea</taxon>
    </lineage>
</organism>
<dbReference type="Proteomes" id="UP001054252">
    <property type="component" value="Unassembled WGS sequence"/>
</dbReference>
<keyword evidence="2" id="KW-1185">Reference proteome</keyword>
<dbReference type="AlphaFoldDB" id="A0AAV5IMI8"/>
<reference evidence="1 2" key="1">
    <citation type="journal article" date="2021" name="Commun. Biol.">
        <title>The genome of Shorea leprosula (Dipterocarpaceae) highlights the ecological relevance of drought in aseasonal tropical rainforests.</title>
        <authorList>
            <person name="Ng K.K.S."/>
            <person name="Kobayashi M.J."/>
            <person name="Fawcett J.A."/>
            <person name="Hatakeyama M."/>
            <person name="Paape T."/>
            <person name="Ng C.H."/>
            <person name="Ang C.C."/>
            <person name="Tnah L.H."/>
            <person name="Lee C.T."/>
            <person name="Nishiyama T."/>
            <person name="Sese J."/>
            <person name="O'Brien M.J."/>
            <person name="Copetti D."/>
            <person name="Mohd Noor M.I."/>
            <person name="Ong R.C."/>
            <person name="Putra M."/>
            <person name="Sireger I.Z."/>
            <person name="Indrioko S."/>
            <person name="Kosugi Y."/>
            <person name="Izuno A."/>
            <person name="Isagi Y."/>
            <person name="Lee S.L."/>
            <person name="Shimizu K.K."/>
        </authorList>
    </citation>
    <scope>NUCLEOTIDE SEQUENCE [LARGE SCALE GENOMIC DNA]</scope>
    <source>
        <strain evidence="1">214</strain>
    </source>
</reference>
<evidence type="ECO:0008006" key="3">
    <source>
        <dbReference type="Google" id="ProtNLM"/>
    </source>
</evidence>